<evidence type="ECO:0000256" key="1">
    <source>
        <dbReference type="SAM" id="MobiDB-lite"/>
    </source>
</evidence>
<accession>A0A402DMD6</accession>
<feature type="region of interest" description="Disordered" evidence="1">
    <location>
        <begin position="63"/>
        <end position="120"/>
    </location>
</feature>
<feature type="region of interest" description="Disordered" evidence="1">
    <location>
        <begin position="1"/>
        <end position="37"/>
    </location>
</feature>
<dbReference type="OrthoDB" id="9806388at2"/>
<sequence length="392" mass="40708">MNATAGQSHADREDRDHALRPAGPARTPEGRAGAARPPADLAVLQRTAGNRAVARLLASRAPRVGEAREPVTQDVDRTSQTVTERSAHWGATERSARPATLFGRDATTSRAGGRARPGRYSTTDSTIANIASVFGAGAGASAATSMGAVTFDTSAYSAAVPAPLVISKTATDVTVGSGTFATTGTVKASGPAARVGSYELGWAQTVYESSRNFYYEPVGHTPGFLAGLAPSIFGQRKRVSDTLTTLPVRDGITAGVVPWYDIIDVKSFDALATSTKTTATDDTPSSPQPWTVAATPGPQVLKKTDGRDAFRNWLVVKDKASAQVIPLHWSDWHVDYGTTVAFNSASPAASVVTPTATGGAKVTATGDGSGGKWPILVDPIANTVTTVVQSSW</sequence>
<keyword evidence="3" id="KW-1185">Reference proteome</keyword>
<gene>
    <name evidence="2" type="ORF">CBZ_03430</name>
</gene>
<organism evidence="2 3">
    <name type="scientific">Cellulomonas biazotea</name>
    <dbReference type="NCBI Taxonomy" id="1709"/>
    <lineage>
        <taxon>Bacteria</taxon>
        <taxon>Bacillati</taxon>
        <taxon>Actinomycetota</taxon>
        <taxon>Actinomycetes</taxon>
        <taxon>Micrococcales</taxon>
        <taxon>Cellulomonadaceae</taxon>
        <taxon>Cellulomonas</taxon>
    </lineage>
</organism>
<feature type="compositionally biased region" description="Low complexity" evidence="1">
    <location>
        <begin position="277"/>
        <end position="289"/>
    </location>
</feature>
<dbReference type="AlphaFoldDB" id="A0A402DMD6"/>
<feature type="compositionally biased region" description="Basic and acidic residues" evidence="1">
    <location>
        <begin position="9"/>
        <end position="19"/>
    </location>
</feature>
<protein>
    <submittedName>
        <fullName evidence="2">Uncharacterized protein</fullName>
    </submittedName>
</protein>
<feature type="compositionally biased region" description="Low complexity" evidence="1">
    <location>
        <begin position="20"/>
        <end position="37"/>
    </location>
</feature>
<evidence type="ECO:0000313" key="2">
    <source>
        <dbReference type="EMBL" id="GCE75287.1"/>
    </source>
</evidence>
<dbReference type="RefSeq" id="WP_130779913.1">
    <property type="nucleotide sequence ID" value="NZ_BIMR01000018.1"/>
</dbReference>
<comment type="caution">
    <text evidence="2">The sequence shown here is derived from an EMBL/GenBank/DDBJ whole genome shotgun (WGS) entry which is preliminary data.</text>
</comment>
<dbReference type="EMBL" id="BIMR01000018">
    <property type="protein sequence ID" value="GCE75287.1"/>
    <property type="molecule type" value="Genomic_DNA"/>
</dbReference>
<reference evidence="2 3" key="1">
    <citation type="submission" date="2019-01" db="EMBL/GenBank/DDBJ databases">
        <title>Draft genome sequence of Cellulomonas takizawaensis strain TKZ-21.</title>
        <authorList>
            <person name="Yamamura H."/>
            <person name="Hayashi T."/>
            <person name="Hamada M."/>
            <person name="Serisawa Y."/>
            <person name="Matsuyama K."/>
            <person name="Nakagawa Y."/>
            <person name="Otoguro M."/>
            <person name="Yanagida F."/>
            <person name="Hayakawa M."/>
        </authorList>
    </citation>
    <scope>NUCLEOTIDE SEQUENCE [LARGE SCALE GENOMIC DNA]</scope>
    <source>
        <strain evidence="2 3">NBRC12680</strain>
    </source>
</reference>
<dbReference type="Proteomes" id="UP000289954">
    <property type="component" value="Unassembled WGS sequence"/>
</dbReference>
<evidence type="ECO:0000313" key="3">
    <source>
        <dbReference type="Proteomes" id="UP000289954"/>
    </source>
</evidence>
<name>A0A402DMD6_9CELL</name>
<feature type="region of interest" description="Disordered" evidence="1">
    <location>
        <begin position="277"/>
        <end position="297"/>
    </location>
</feature>
<feature type="compositionally biased region" description="Basic and acidic residues" evidence="1">
    <location>
        <begin position="63"/>
        <end position="77"/>
    </location>
</feature>
<proteinExistence type="predicted"/>